<dbReference type="InterPro" id="IPR010730">
    <property type="entry name" value="HET"/>
</dbReference>
<reference evidence="2 3" key="1">
    <citation type="submission" date="2015-04" db="EMBL/GenBank/DDBJ databases">
        <title>The draft genome sequence of Fusarium langsethiae, a T-2/HT-2 mycotoxin producer.</title>
        <authorList>
            <person name="Lysoe E."/>
            <person name="Divon H.H."/>
            <person name="Terzi V."/>
            <person name="Orru L."/>
            <person name="Lamontanara A."/>
            <person name="Kolseth A.-K."/>
            <person name="Frandsen R.J."/>
            <person name="Nielsen K."/>
            <person name="Thrane U."/>
        </authorList>
    </citation>
    <scope>NUCLEOTIDE SEQUENCE [LARGE SCALE GENOMIC DNA]</scope>
    <source>
        <strain evidence="2 3">Fl201059</strain>
    </source>
</reference>
<evidence type="ECO:0000259" key="1">
    <source>
        <dbReference type="Pfam" id="PF06985"/>
    </source>
</evidence>
<dbReference type="AlphaFoldDB" id="A0A0M9EQS6"/>
<comment type="caution">
    <text evidence="2">The sequence shown here is derived from an EMBL/GenBank/DDBJ whole genome shotgun (WGS) entry which is preliminary data.</text>
</comment>
<proteinExistence type="predicted"/>
<dbReference type="OrthoDB" id="3789824at2759"/>
<dbReference type="Pfam" id="PF06985">
    <property type="entry name" value="HET"/>
    <property type="match status" value="1"/>
</dbReference>
<accession>A0A0M9EQS6</accession>
<dbReference type="PANTHER" id="PTHR33112:SF16">
    <property type="entry name" value="HETEROKARYON INCOMPATIBILITY DOMAIN-CONTAINING PROTEIN"/>
    <property type="match status" value="1"/>
</dbReference>
<keyword evidence="3" id="KW-1185">Reference proteome</keyword>
<organism evidence="2 3">
    <name type="scientific">Fusarium langsethiae</name>
    <dbReference type="NCBI Taxonomy" id="179993"/>
    <lineage>
        <taxon>Eukaryota</taxon>
        <taxon>Fungi</taxon>
        <taxon>Dikarya</taxon>
        <taxon>Ascomycota</taxon>
        <taxon>Pezizomycotina</taxon>
        <taxon>Sordariomycetes</taxon>
        <taxon>Hypocreomycetidae</taxon>
        <taxon>Hypocreales</taxon>
        <taxon>Nectriaceae</taxon>
        <taxon>Fusarium</taxon>
    </lineage>
</organism>
<feature type="domain" description="Heterokaryon incompatibility" evidence="1">
    <location>
        <begin position="220"/>
        <end position="387"/>
    </location>
</feature>
<name>A0A0M9EQS6_FUSLA</name>
<evidence type="ECO:0000313" key="2">
    <source>
        <dbReference type="EMBL" id="KPA37626.1"/>
    </source>
</evidence>
<dbReference type="Proteomes" id="UP000037904">
    <property type="component" value="Unassembled WGS sequence"/>
</dbReference>
<sequence>MDSQENNTSDFEDDEESQRLQAVCSCCFDLNASLVDSASDDVRLDQSELVISVLRNAAQLRDAATNSCESCAVMINALEYHSLITSKSYPIALDKLEDPNLPSQSDNGGIRFRLRLPISQGNPEISLSSPGLPQRFLQFYTDEAQGRSWKTIVPMPDICNDNLSRQGIDFINSCLRLCQEHHAHCQQDKPSLPTRLLDIGTGNDTHVHLVETRDITTAKYTALSYCWGSDPSIKTLTGNLEDMKSGIALEKLPAAYVDAIALTRQLDVRYIWIDALCIIQDSHRDWERECSKMADTYANAYITIGAASSPSVTNHFLKPQLHPPPHMSHRKQDVFTAMLSDTGGEMQVSVKVRLMQATGAHWLWQDTRNDEQPLMEPLTQRGWTLQEKVLSTRFLSISSMEMVWTCKEQIFCECGSRLNYQREFGRTPLSRISQHDEAFNFWHKIVENYSKRKLTQSEDRLPAISAIAAIVQKKIGSEYVAGLWADNIDLDLLWRRAEPTRAHIASSYYIAPSFSWASITGEIDYLCFRNGKWPYEKATKIIEVTSESGPDAPLGRVTKGRLVLQGPIAPGYVERQDSHGWFIVRIGSTRFSFRPDTALSTTMTENGSEVSVCRRPSEHNREDLGRLLKRLDQKEKHKSERNKIRCWVLRLGAYPIMRREEKEHQWLVLGRSGTETECFERVGWGLVKNYDEEEQVFAQETTATITLV</sequence>
<dbReference type="PANTHER" id="PTHR33112">
    <property type="entry name" value="DOMAIN PROTEIN, PUTATIVE-RELATED"/>
    <property type="match status" value="1"/>
</dbReference>
<protein>
    <submittedName>
        <fullName evidence="2">Het protein</fullName>
    </submittedName>
</protein>
<evidence type="ECO:0000313" key="3">
    <source>
        <dbReference type="Proteomes" id="UP000037904"/>
    </source>
</evidence>
<gene>
    <name evidence="2" type="ORF">FLAG1_09554</name>
</gene>
<dbReference type="EMBL" id="JXCE01000382">
    <property type="protein sequence ID" value="KPA37626.1"/>
    <property type="molecule type" value="Genomic_DNA"/>
</dbReference>